<reference evidence="1 2" key="1">
    <citation type="submission" date="2008-07" db="EMBL/GenBank/DDBJ databases">
        <authorList>
            <person name="El-Sayed N."/>
            <person name="Caler E."/>
            <person name="Inman J."/>
            <person name="Amedeo P."/>
            <person name="Hass B."/>
            <person name="Wortman J."/>
        </authorList>
    </citation>
    <scope>NUCLEOTIDE SEQUENCE [LARGE SCALE GENOMIC DNA]</scope>
    <source>
        <strain evidence="2">ATCC 50983 / TXsc</strain>
    </source>
</reference>
<proteinExistence type="predicted"/>
<evidence type="ECO:0000313" key="2">
    <source>
        <dbReference type="Proteomes" id="UP000007800"/>
    </source>
</evidence>
<organism evidence="2">
    <name type="scientific">Perkinsus marinus (strain ATCC 50983 / TXsc)</name>
    <dbReference type="NCBI Taxonomy" id="423536"/>
    <lineage>
        <taxon>Eukaryota</taxon>
        <taxon>Sar</taxon>
        <taxon>Alveolata</taxon>
        <taxon>Perkinsozoa</taxon>
        <taxon>Perkinsea</taxon>
        <taxon>Perkinsida</taxon>
        <taxon>Perkinsidae</taxon>
        <taxon>Perkinsus</taxon>
    </lineage>
</organism>
<protein>
    <submittedName>
        <fullName evidence="1">Uncharacterized protein</fullName>
    </submittedName>
</protein>
<dbReference type="AlphaFoldDB" id="C5KGZ7"/>
<dbReference type="InParanoid" id="C5KGZ7"/>
<keyword evidence="2" id="KW-1185">Reference proteome</keyword>
<gene>
    <name evidence="1" type="ORF">Pmar_PMAR003311</name>
</gene>
<name>C5KGZ7_PERM5</name>
<evidence type="ECO:0000313" key="1">
    <source>
        <dbReference type="EMBL" id="EER15859.1"/>
    </source>
</evidence>
<dbReference type="EMBL" id="GG673069">
    <property type="protein sequence ID" value="EER15859.1"/>
    <property type="molecule type" value="Genomic_DNA"/>
</dbReference>
<dbReference type="GeneID" id="9060695"/>
<dbReference type="RefSeq" id="XP_002784063.1">
    <property type="nucleotide sequence ID" value="XM_002784017.1"/>
</dbReference>
<dbReference type="Proteomes" id="UP000007800">
    <property type="component" value="Unassembled WGS sequence"/>
</dbReference>
<sequence>MHDNLTDRLRRRGLSARERRHIHMHSNIFNGSDLYDLNDQEKTLAIIRGSVHPEMPGPGPGMVMKSAREMKARMLAGDDTVDAARTRVSYDANLLPTSENLNMGGAIDFRNDPKKAWYHPARELGRRHGRDVPARTRTREMELQTSFLPYSGDRTVCQKSVADDEHQKTKSRDLACFKDDVVFTCGRRGGFLNSATEIGRRRHGIQSIDPCLTARDKKQQDLFVSRVFSHGG</sequence>
<accession>C5KGZ7</accession>